<evidence type="ECO:0000256" key="7">
    <source>
        <dbReference type="RuleBase" id="RU362125"/>
    </source>
</evidence>
<dbReference type="Gene3D" id="1.20.140.10">
    <property type="entry name" value="Butyryl-CoA Dehydrogenase, subunit A, domain 3"/>
    <property type="match status" value="1"/>
</dbReference>
<dbReference type="InterPro" id="IPR050741">
    <property type="entry name" value="Acyl-CoA_dehydrogenase"/>
</dbReference>
<evidence type="ECO:0000256" key="5">
    <source>
        <dbReference type="ARBA" id="ARBA00022827"/>
    </source>
</evidence>
<feature type="domain" description="Acyl-CoA oxidase/dehydrogenase middle" evidence="9">
    <location>
        <begin position="134"/>
        <end position="216"/>
    </location>
</feature>
<keyword evidence="5 7" id="KW-0274">FAD</keyword>
<evidence type="ECO:0000256" key="2">
    <source>
        <dbReference type="ARBA" id="ARBA00009347"/>
    </source>
</evidence>
<accession>A0A1D8AEF4</accession>
<dbReference type="InterPro" id="IPR036250">
    <property type="entry name" value="AcylCo_DH-like_C"/>
</dbReference>
<proteinExistence type="inferred from homology"/>
<evidence type="ECO:0000256" key="3">
    <source>
        <dbReference type="ARBA" id="ARBA00011738"/>
    </source>
</evidence>
<dbReference type="GO" id="GO:0033539">
    <property type="term" value="P:fatty acid beta-oxidation using acyl-CoA dehydrogenase"/>
    <property type="evidence" value="ECO:0007669"/>
    <property type="project" value="TreeGrafter"/>
</dbReference>
<geneLocation type="plasmid" evidence="11 12">
    <name>pSA2</name>
</geneLocation>
<organism evidence="11 12">
    <name type="scientific">Novosphingobium resinovorum</name>
    <dbReference type="NCBI Taxonomy" id="158500"/>
    <lineage>
        <taxon>Bacteria</taxon>
        <taxon>Pseudomonadati</taxon>
        <taxon>Pseudomonadota</taxon>
        <taxon>Alphaproteobacteria</taxon>
        <taxon>Sphingomonadales</taxon>
        <taxon>Sphingomonadaceae</taxon>
        <taxon>Novosphingobium</taxon>
    </lineage>
</organism>
<dbReference type="SUPFAM" id="SSF47203">
    <property type="entry name" value="Acyl-CoA dehydrogenase C-terminal domain-like"/>
    <property type="match status" value="1"/>
</dbReference>
<evidence type="ECO:0000256" key="4">
    <source>
        <dbReference type="ARBA" id="ARBA00022630"/>
    </source>
</evidence>
<sequence length="451" mass="50131">MISFDVEPKYQEQLDWARAFVREEVEPIDFLFHQDQVYNPANQSLRAILAPLREQVRARGLWACHLPKSLGGDGYGQVKLALLNEILGYSFAAPTVFGTAAPDTGNAEIIAHFGTDEQKRTYLQPLLDGDIVSCYSMTEPGGGADPRVFTTRAIRQDDGTWKLSGRKWYSSNARWASFLIVFAVTDPDVPVHQGASLFLVPREREGVRIIRNVGTVGDLPGTGSEGYIHYDDVVVTDADLLGAPGDAFKIAQFRLGGGRVHHAMRSVAQAQKALDLLCRRALGRYTQGSLLSEKQMVQDVIAECWMDIQQFRLFVLHTAWKIDKEQNYKSVREHISAAKTLGARVVVNTVSKAMHLHGSLGLSNELPFGEMLMRGFVMGMADGPDEAHKVAVAKQVLRQYQPDEAEFTAMHQVTQVGNAMDKFATELALPGEKSPWIDYVRELQEQGLYGH</sequence>
<dbReference type="KEGG" id="nre:BES08_26950"/>
<keyword evidence="12" id="KW-1185">Reference proteome</keyword>
<dbReference type="Gene3D" id="1.10.540.10">
    <property type="entry name" value="Acyl-CoA dehydrogenase/oxidase, N-terminal domain"/>
    <property type="match status" value="1"/>
</dbReference>
<feature type="domain" description="Acyl-CoA dehydrogenase/oxidase C-terminal" evidence="8">
    <location>
        <begin position="248"/>
        <end position="396"/>
    </location>
</feature>
<comment type="cofactor">
    <cofactor evidence="1 7">
        <name>FAD</name>
        <dbReference type="ChEBI" id="CHEBI:57692"/>
    </cofactor>
</comment>
<comment type="subunit">
    <text evidence="3">Homodimer.</text>
</comment>
<evidence type="ECO:0000259" key="10">
    <source>
        <dbReference type="Pfam" id="PF02771"/>
    </source>
</evidence>
<evidence type="ECO:0000259" key="8">
    <source>
        <dbReference type="Pfam" id="PF00441"/>
    </source>
</evidence>
<dbReference type="Gene3D" id="2.40.110.10">
    <property type="entry name" value="Butyryl-CoA Dehydrogenase, subunit A, domain 2"/>
    <property type="match status" value="1"/>
</dbReference>
<dbReference type="InterPro" id="IPR037069">
    <property type="entry name" value="AcylCoA_DH/ox_N_sf"/>
</dbReference>
<dbReference type="Pfam" id="PF00441">
    <property type="entry name" value="Acyl-CoA_dh_1"/>
    <property type="match status" value="1"/>
</dbReference>
<dbReference type="OrthoDB" id="9780544at2"/>
<keyword evidence="6 7" id="KW-0560">Oxidoreductase</keyword>
<name>A0A1D8AEF4_9SPHN</name>
<dbReference type="InterPro" id="IPR013786">
    <property type="entry name" value="AcylCoA_DH/ox_N"/>
</dbReference>
<reference evidence="12" key="1">
    <citation type="journal article" date="2017" name="J. Biotechnol.">
        <title>Complete genome sequence of Novosphingobium resinovorum SA1, a versatile xenobiotic-degrading bacterium capable of utilizing sulfanilic acid.</title>
        <authorList>
            <person name="Hegedus B."/>
            <person name="Kos P.B."/>
            <person name="Balint B."/>
            <person name="Maroti G."/>
            <person name="Gan H.M."/>
            <person name="Perei K."/>
            <person name="Rakhely G."/>
        </authorList>
    </citation>
    <scope>NUCLEOTIDE SEQUENCE [LARGE SCALE GENOMIC DNA]</scope>
    <source>
        <strain evidence="12">SA1</strain>
    </source>
</reference>
<dbReference type="InterPro" id="IPR009075">
    <property type="entry name" value="AcylCo_DH/oxidase_C"/>
</dbReference>
<dbReference type="InterPro" id="IPR006091">
    <property type="entry name" value="Acyl-CoA_Oxase/DH_mid-dom"/>
</dbReference>
<dbReference type="GO" id="GO:0003995">
    <property type="term" value="F:acyl-CoA dehydrogenase activity"/>
    <property type="evidence" value="ECO:0007669"/>
    <property type="project" value="TreeGrafter"/>
</dbReference>
<dbReference type="Proteomes" id="UP000094626">
    <property type="component" value="Plasmid pSA2"/>
</dbReference>
<dbReference type="RefSeq" id="WP_069709884.1">
    <property type="nucleotide sequence ID" value="NZ_CP017077.1"/>
</dbReference>
<dbReference type="PANTHER" id="PTHR48083">
    <property type="entry name" value="MEDIUM-CHAIN SPECIFIC ACYL-COA DEHYDROGENASE, MITOCHONDRIAL-RELATED"/>
    <property type="match status" value="1"/>
</dbReference>
<feature type="domain" description="Acyl-CoA dehydrogenase/oxidase N-terminal" evidence="10">
    <location>
        <begin position="11"/>
        <end position="130"/>
    </location>
</feature>
<dbReference type="SUPFAM" id="SSF56645">
    <property type="entry name" value="Acyl-CoA dehydrogenase NM domain-like"/>
    <property type="match status" value="1"/>
</dbReference>
<evidence type="ECO:0000256" key="1">
    <source>
        <dbReference type="ARBA" id="ARBA00001974"/>
    </source>
</evidence>
<evidence type="ECO:0000256" key="6">
    <source>
        <dbReference type="ARBA" id="ARBA00023002"/>
    </source>
</evidence>
<dbReference type="Pfam" id="PF02771">
    <property type="entry name" value="Acyl-CoA_dh_N"/>
    <property type="match status" value="1"/>
</dbReference>
<keyword evidence="11" id="KW-0614">Plasmid</keyword>
<evidence type="ECO:0000259" key="9">
    <source>
        <dbReference type="Pfam" id="PF02770"/>
    </source>
</evidence>
<dbReference type="EMBL" id="CP017077">
    <property type="protein sequence ID" value="AOR80497.1"/>
    <property type="molecule type" value="Genomic_DNA"/>
</dbReference>
<comment type="similarity">
    <text evidence="2 7">Belongs to the acyl-CoA dehydrogenase family.</text>
</comment>
<dbReference type="GO" id="GO:0005737">
    <property type="term" value="C:cytoplasm"/>
    <property type="evidence" value="ECO:0007669"/>
    <property type="project" value="TreeGrafter"/>
</dbReference>
<dbReference type="InterPro" id="IPR046373">
    <property type="entry name" value="Acyl-CoA_Oxase/DH_mid-dom_sf"/>
</dbReference>
<dbReference type="Pfam" id="PF02770">
    <property type="entry name" value="Acyl-CoA_dh_M"/>
    <property type="match status" value="1"/>
</dbReference>
<gene>
    <name evidence="11" type="ORF">BES08_26950</name>
</gene>
<keyword evidence="4 7" id="KW-0285">Flavoprotein</keyword>
<dbReference type="AlphaFoldDB" id="A0A1D8AEF4"/>
<dbReference type="PANTHER" id="PTHR48083:SF13">
    <property type="entry name" value="ACYL-COA DEHYDROGENASE FAMILY MEMBER 11"/>
    <property type="match status" value="1"/>
</dbReference>
<dbReference type="GO" id="GO:0050660">
    <property type="term" value="F:flavin adenine dinucleotide binding"/>
    <property type="evidence" value="ECO:0007669"/>
    <property type="project" value="InterPro"/>
</dbReference>
<evidence type="ECO:0000313" key="11">
    <source>
        <dbReference type="EMBL" id="AOR80497.1"/>
    </source>
</evidence>
<evidence type="ECO:0000313" key="12">
    <source>
        <dbReference type="Proteomes" id="UP000094626"/>
    </source>
</evidence>
<dbReference type="InterPro" id="IPR009100">
    <property type="entry name" value="AcylCoA_DH/oxidase_NM_dom_sf"/>
</dbReference>
<protein>
    <submittedName>
        <fullName evidence="11">Acyl-CoA dehydrogenase</fullName>
    </submittedName>
</protein>